<name>A0A8S5QH63_9CAUD</name>
<dbReference type="EMBL" id="BK015651">
    <property type="protein sequence ID" value="DAE18121.1"/>
    <property type="molecule type" value="Genomic_DNA"/>
</dbReference>
<protein>
    <submittedName>
        <fullName evidence="1">Uncharacterized protein</fullName>
    </submittedName>
</protein>
<reference evidence="1" key="1">
    <citation type="journal article" date="2021" name="Proc. Natl. Acad. Sci. U.S.A.">
        <title>A Catalog of Tens of Thousands of Viruses from Human Metagenomes Reveals Hidden Associations with Chronic Diseases.</title>
        <authorList>
            <person name="Tisza M.J."/>
            <person name="Buck C.B."/>
        </authorList>
    </citation>
    <scope>NUCLEOTIDE SEQUENCE</scope>
    <source>
        <strain evidence="1">CtEBu1</strain>
    </source>
</reference>
<accession>A0A8S5QH63</accession>
<proteinExistence type="predicted"/>
<organism evidence="1">
    <name type="scientific">Siphoviridae sp. ctEBu1</name>
    <dbReference type="NCBI Taxonomy" id="2825393"/>
    <lineage>
        <taxon>Viruses</taxon>
        <taxon>Duplodnaviria</taxon>
        <taxon>Heunggongvirae</taxon>
        <taxon>Uroviricota</taxon>
        <taxon>Caudoviricetes</taxon>
    </lineage>
</organism>
<sequence length="90" mass="10218">MEVSISERSFVIMKLIPVDAIPKVSGYHKLQDLIEEFVNGDAKIVKVDFGEDDYKSPTVCRSCLSAAIKRSKRSVKVWRRGNEVFLSKDI</sequence>
<evidence type="ECO:0000313" key="1">
    <source>
        <dbReference type="EMBL" id="DAE18121.1"/>
    </source>
</evidence>